<proteinExistence type="predicted"/>
<dbReference type="GO" id="GO:0009247">
    <property type="term" value="P:glycolipid biosynthetic process"/>
    <property type="evidence" value="ECO:0007669"/>
    <property type="project" value="TreeGrafter"/>
</dbReference>
<dbReference type="Proteomes" id="UP000271573">
    <property type="component" value="Chromosome"/>
</dbReference>
<organism evidence="2 3">
    <name type="scientific">Nocardioides baekrokdamisoli</name>
    <dbReference type="NCBI Taxonomy" id="1804624"/>
    <lineage>
        <taxon>Bacteria</taxon>
        <taxon>Bacillati</taxon>
        <taxon>Actinomycetota</taxon>
        <taxon>Actinomycetes</taxon>
        <taxon>Propionibacteriales</taxon>
        <taxon>Nocardioidaceae</taxon>
        <taxon>Nocardioides</taxon>
    </lineage>
</organism>
<dbReference type="SUPFAM" id="SSF51735">
    <property type="entry name" value="NAD(P)-binding Rossmann-fold domains"/>
    <property type="match status" value="1"/>
</dbReference>
<dbReference type="PANTHER" id="PTHR12286:SF5">
    <property type="entry name" value="SACCHAROPINE DEHYDROGENASE-LIKE OXIDOREDUCTASE"/>
    <property type="match status" value="1"/>
</dbReference>
<feature type="domain" description="Saccharopine dehydrogenase NADP binding" evidence="1">
    <location>
        <begin position="8"/>
        <end position="131"/>
    </location>
</feature>
<dbReference type="InterPro" id="IPR051276">
    <property type="entry name" value="Saccharopine_DH-like_oxidrdct"/>
</dbReference>
<dbReference type="PANTHER" id="PTHR12286">
    <property type="entry name" value="SACCHAROPINE DEHYDROGENASE-LIKE OXIDOREDUCTASE"/>
    <property type="match status" value="1"/>
</dbReference>
<keyword evidence="3" id="KW-1185">Reference proteome</keyword>
<dbReference type="OrthoDB" id="4369409at2"/>
<gene>
    <name evidence="2" type="ORF">Back2_12030</name>
</gene>
<name>A0A3G9IEX5_9ACTN</name>
<dbReference type="GO" id="GO:0005886">
    <property type="term" value="C:plasma membrane"/>
    <property type="evidence" value="ECO:0007669"/>
    <property type="project" value="TreeGrafter"/>
</dbReference>
<evidence type="ECO:0000259" key="1">
    <source>
        <dbReference type="Pfam" id="PF03435"/>
    </source>
</evidence>
<dbReference type="InterPro" id="IPR036291">
    <property type="entry name" value="NAD(P)-bd_dom_sf"/>
</dbReference>
<protein>
    <submittedName>
        <fullName evidence="2">Saccharopine dehydrogenase</fullName>
    </submittedName>
</protein>
<evidence type="ECO:0000313" key="3">
    <source>
        <dbReference type="Proteomes" id="UP000271573"/>
    </source>
</evidence>
<accession>A0A3G9IEX5</accession>
<dbReference type="RefSeq" id="WP_125567670.1">
    <property type="nucleotide sequence ID" value="NZ_AP019307.1"/>
</dbReference>
<reference evidence="2 3" key="1">
    <citation type="submission" date="2018-11" db="EMBL/GenBank/DDBJ databases">
        <title>Complete genome sequence of Nocardioides baekrokdamisoli strain KCTC 39748.</title>
        <authorList>
            <person name="Kang S.W."/>
            <person name="Lee K.C."/>
            <person name="Kim K.K."/>
            <person name="Kim J.S."/>
            <person name="Kim D.S."/>
            <person name="Ko S.H."/>
            <person name="Yang S.H."/>
            <person name="Shin Y.K."/>
            <person name="Lee J.S."/>
        </authorList>
    </citation>
    <scope>NUCLEOTIDE SEQUENCE [LARGE SCALE GENOMIC DNA]</scope>
    <source>
        <strain evidence="2 3">KCTC 39748</strain>
    </source>
</reference>
<dbReference type="Pfam" id="PF03435">
    <property type="entry name" value="Sacchrp_dh_NADP"/>
    <property type="match status" value="1"/>
</dbReference>
<evidence type="ECO:0000313" key="2">
    <source>
        <dbReference type="EMBL" id="BBH16916.1"/>
    </source>
</evidence>
<sequence length="380" mass="40784">MAEREFDIVLFGATGFTGGLTAAYLAKNAPSDLRWALAGRSRTKLEDVRTRLGKPDLELIEADVNDEASLASLAARTKSIVTTVGPYLEYGEPLVKACAEAGTDYLDLTGEPEFVDRMYVKYHRTAAESGARLIHACGFDSIPHDIGAMFTVKELGGDGPITVRGVVRSNGTFSGGTFHSALSQMSRGRQMVAAAKERRAMEERNPRVHLKAGRPSKDPVLGYYLLPLPTIDPTIVGRSASLRGDYGSDFTYSHFAGTKTIAYAAGGSVAVAGLMGAAQIKPVREFLGSKVPQGTGPSQSKRDATWFTVDFVGESLGRQVHTRISGGDPGYTETSRMLAEAALCLTLDKNPKTAGQVTPAAAMGEKLQKRLEKFLKFEVL</sequence>
<dbReference type="KEGG" id="nbe:Back2_12030"/>
<dbReference type="Gene3D" id="3.40.50.720">
    <property type="entry name" value="NAD(P)-binding Rossmann-like Domain"/>
    <property type="match status" value="1"/>
</dbReference>
<dbReference type="EMBL" id="AP019307">
    <property type="protein sequence ID" value="BBH16916.1"/>
    <property type="molecule type" value="Genomic_DNA"/>
</dbReference>
<dbReference type="InterPro" id="IPR005097">
    <property type="entry name" value="Sacchrp_dh_NADP-bd"/>
</dbReference>
<dbReference type="AlphaFoldDB" id="A0A3G9IEX5"/>